<feature type="transmembrane region" description="Helical" evidence="1">
    <location>
        <begin position="68"/>
        <end position="86"/>
    </location>
</feature>
<keyword evidence="1" id="KW-0472">Membrane</keyword>
<dbReference type="EMBL" id="VSRR010005368">
    <property type="protein sequence ID" value="MPC42259.1"/>
    <property type="molecule type" value="Genomic_DNA"/>
</dbReference>
<reference evidence="2 3" key="1">
    <citation type="submission" date="2019-05" db="EMBL/GenBank/DDBJ databases">
        <title>Another draft genome of Portunus trituberculatus and its Hox gene families provides insights of decapod evolution.</title>
        <authorList>
            <person name="Jeong J.-H."/>
            <person name="Song I."/>
            <person name="Kim S."/>
            <person name="Choi T."/>
            <person name="Kim D."/>
            <person name="Ryu S."/>
            <person name="Kim W."/>
        </authorList>
    </citation>
    <scope>NUCLEOTIDE SEQUENCE [LARGE SCALE GENOMIC DNA]</scope>
    <source>
        <tissue evidence="2">Muscle</tissue>
    </source>
</reference>
<keyword evidence="1" id="KW-1133">Transmembrane helix</keyword>
<evidence type="ECO:0000313" key="3">
    <source>
        <dbReference type="Proteomes" id="UP000324222"/>
    </source>
</evidence>
<evidence type="ECO:0000256" key="1">
    <source>
        <dbReference type="SAM" id="Phobius"/>
    </source>
</evidence>
<evidence type="ECO:0000313" key="2">
    <source>
        <dbReference type="EMBL" id="MPC42259.1"/>
    </source>
</evidence>
<dbReference type="AlphaFoldDB" id="A0A5B7FAH2"/>
<proteinExistence type="predicted"/>
<dbReference type="Proteomes" id="UP000324222">
    <property type="component" value="Unassembled WGS sequence"/>
</dbReference>
<keyword evidence="3" id="KW-1185">Reference proteome</keyword>
<protein>
    <submittedName>
        <fullName evidence="2">Uncharacterized protein</fullName>
    </submittedName>
</protein>
<gene>
    <name evidence="2" type="ORF">E2C01_035875</name>
</gene>
<keyword evidence="1" id="KW-0812">Transmembrane</keyword>
<feature type="transmembrane region" description="Helical" evidence="1">
    <location>
        <begin position="39"/>
        <end position="61"/>
    </location>
</feature>
<name>A0A5B7FAH2_PORTR</name>
<comment type="caution">
    <text evidence="2">The sequence shown here is derived from an EMBL/GenBank/DDBJ whole genome shotgun (WGS) entry which is preliminary data.</text>
</comment>
<sequence length="119" mass="13076">MDDDLSHCTQTCNPLALRITAARVVVRASAGEVVWRRELVWVVWVVGVPRVGAGVGAAGVLCGRERAALAFLFLLTLFAVLVSAAYIKLFLLYFHVLLLLPCFLLREYASPDIFISLTV</sequence>
<organism evidence="2 3">
    <name type="scientific">Portunus trituberculatus</name>
    <name type="common">Swimming crab</name>
    <name type="synonym">Neptunus trituberculatus</name>
    <dbReference type="NCBI Taxonomy" id="210409"/>
    <lineage>
        <taxon>Eukaryota</taxon>
        <taxon>Metazoa</taxon>
        <taxon>Ecdysozoa</taxon>
        <taxon>Arthropoda</taxon>
        <taxon>Crustacea</taxon>
        <taxon>Multicrustacea</taxon>
        <taxon>Malacostraca</taxon>
        <taxon>Eumalacostraca</taxon>
        <taxon>Eucarida</taxon>
        <taxon>Decapoda</taxon>
        <taxon>Pleocyemata</taxon>
        <taxon>Brachyura</taxon>
        <taxon>Eubrachyura</taxon>
        <taxon>Portunoidea</taxon>
        <taxon>Portunidae</taxon>
        <taxon>Portuninae</taxon>
        <taxon>Portunus</taxon>
    </lineage>
</organism>
<accession>A0A5B7FAH2</accession>